<reference evidence="9" key="1">
    <citation type="submission" date="2018-07" db="EMBL/GenBank/DDBJ databases">
        <title>Genome sequencing of Paracoccus sp. SC2-6.</title>
        <authorList>
            <person name="Heo J."/>
            <person name="Kim S.-J."/>
            <person name="Kwon S.-W."/>
        </authorList>
    </citation>
    <scope>NUCLEOTIDE SEQUENCE [LARGE SCALE GENOMIC DNA]</scope>
    <source>
        <strain evidence="9">SC2-6</strain>
    </source>
</reference>
<feature type="region of interest" description="Disordered" evidence="3">
    <location>
        <begin position="362"/>
        <end position="521"/>
    </location>
</feature>
<evidence type="ECO:0000256" key="2">
    <source>
        <dbReference type="ARBA" id="ARBA00009477"/>
    </source>
</evidence>
<dbReference type="PANTHER" id="PTHR30158">
    <property type="entry name" value="ACRA/E-RELATED COMPONENT OF DRUG EFFLUX TRANSPORTER"/>
    <property type="match status" value="1"/>
</dbReference>
<dbReference type="GO" id="GO:0022857">
    <property type="term" value="F:transmembrane transporter activity"/>
    <property type="evidence" value="ECO:0007669"/>
    <property type="project" value="InterPro"/>
</dbReference>
<dbReference type="Gene3D" id="2.40.420.20">
    <property type="match status" value="1"/>
</dbReference>
<feature type="compositionally biased region" description="Low complexity" evidence="3">
    <location>
        <begin position="388"/>
        <end position="409"/>
    </location>
</feature>
<name>A0A344PNL7_9RHOB</name>
<dbReference type="KEGG" id="pars:DRW48_00880"/>
<feature type="compositionally biased region" description="Gly residues" evidence="3">
    <location>
        <begin position="373"/>
        <end position="387"/>
    </location>
</feature>
<sequence>MAGGLTVAPLSVFAQEGGPPGAPPPPPVTVVTVQPEDVTLTAMLPGRALPSAEAELRPQVSGIITERLFDEGRAVKKDQPLYRIDPRSYQAAVAQAEAVLSQATATADAARRDAERVGTLRDRRVASEQTQDTAIATRDAAEAAVDAARAGLDGARLDLERTTITAPLDGVIGLALASQGQLVTASQTSPLAVIRRIDPIQVDVTQSAAEIVRWQRQGGAASLPAGADQTVRLHLADGTVYDHTGSLTGAEPHVDETTGVVTLRMEFENPDRLLLPGMYVLAEIPQAKLSGVVLAPQEGVTRDRRGRPIAYVIGADNKVEERQLDIVQDRGNSWVVREGLAVGDRLVVAGFQSIQPGIVVSPEERGAAPPEGGAPGQPGAGAGGGAAAGSAATGDAATGAEPANAGADTPARREGATGAAAEPSTGVAGPTGKAAADQAKPETTTAPAAEPANTDTSAPTDTAAPETDSPAEKPATTAAPGAEPNAAPADTPAADAAAPDAKPAPDAGPPATPTESQAGGN</sequence>
<dbReference type="InterPro" id="IPR058626">
    <property type="entry name" value="MdtA-like_b-barrel"/>
</dbReference>
<evidence type="ECO:0000256" key="1">
    <source>
        <dbReference type="ARBA" id="ARBA00004196"/>
    </source>
</evidence>
<dbReference type="Pfam" id="PF25876">
    <property type="entry name" value="HH_MFP_RND"/>
    <property type="match status" value="1"/>
</dbReference>
<comment type="subcellular location">
    <subcellularLocation>
        <location evidence="1">Cell envelope</location>
    </subcellularLocation>
</comment>
<proteinExistence type="inferred from homology"/>
<dbReference type="GO" id="GO:0030313">
    <property type="term" value="C:cell envelope"/>
    <property type="evidence" value="ECO:0007669"/>
    <property type="project" value="UniProtKB-SubCell"/>
</dbReference>
<protein>
    <submittedName>
        <fullName evidence="8">Efflux RND transporter periplasmic adaptor subunit</fullName>
    </submittedName>
</protein>
<organism evidence="8 9">
    <name type="scientific">Paracoccus suum</name>
    <dbReference type="NCBI Taxonomy" id="2259340"/>
    <lineage>
        <taxon>Bacteria</taxon>
        <taxon>Pseudomonadati</taxon>
        <taxon>Pseudomonadota</taxon>
        <taxon>Alphaproteobacteria</taxon>
        <taxon>Rhodobacterales</taxon>
        <taxon>Paracoccaceae</taxon>
        <taxon>Paracoccus</taxon>
    </lineage>
</organism>
<gene>
    <name evidence="8" type="ORF">DRW48_00880</name>
</gene>
<evidence type="ECO:0000313" key="9">
    <source>
        <dbReference type="Proteomes" id="UP000252023"/>
    </source>
</evidence>
<dbReference type="SUPFAM" id="SSF111369">
    <property type="entry name" value="HlyD-like secretion proteins"/>
    <property type="match status" value="1"/>
</dbReference>
<dbReference type="Pfam" id="PF25967">
    <property type="entry name" value="RND-MFP_C"/>
    <property type="match status" value="1"/>
</dbReference>
<dbReference type="NCBIfam" id="TIGR01730">
    <property type="entry name" value="RND_mfp"/>
    <property type="match status" value="1"/>
</dbReference>
<dbReference type="Proteomes" id="UP000252023">
    <property type="component" value="Chromosome"/>
</dbReference>
<evidence type="ECO:0000256" key="3">
    <source>
        <dbReference type="SAM" id="MobiDB-lite"/>
    </source>
</evidence>
<dbReference type="InterPro" id="IPR058625">
    <property type="entry name" value="MdtA-like_BSH"/>
</dbReference>
<feature type="compositionally biased region" description="Low complexity" evidence="3">
    <location>
        <begin position="441"/>
        <end position="505"/>
    </location>
</feature>
<dbReference type="OrthoDB" id="9816569at2"/>
<dbReference type="Pfam" id="PF25917">
    <property type="entry name" value="BSH_RND"/>
    <property type="match status" value="1"/>
</dbReference>
<accession>A0A344PNL7</accession>
<comment type="similarity">
    <text evidence="2">Belongs to the membrane fusion protein (MFP) (TC 8.A.1) family.</text>
</comment>
<dbReference type="Gene3D" id="1.10.287.470">
    <property type="entry name" value="Helix hairpin bin"/>
    <property type="match status" value="1"/>
</dbReference>
<keyword evidence="9" id="KW-1185">Reference proteome</keyword>
<feature type="region of interest" description="Disordered" evidence="3">
    <location>
        <begin position="1"/>
        <end position="26"/>
    </location>
</feature>
<feature type="domain" description="Multidrug resistance protein MdtA-like alpha-helical hairpin" evidence="4">
    <location>
        <begin position="93"/>
        <end position="161"/>
    </location>
</feature>
<evidence type="ECO:0000313" key="8">
    <source>
        <dbReference type="EMBL" id="AXC50972.1"/>
    </source>
</evidence>
<feature type="domain" description="Multidrug resistance protein MdtA-like beta-barrel" evidence="6">
    <location>
        <begin position="199"/>
        <end position="285"/>
    </location>
</feature>
<dbReference type="InterPro" id="IPR006143">
    <property type="entry name" value="RND_pump_MFP"/>
</dbReference>
<evidence type="ECO:0000259" key="6">
    <source>
        <dbReference type="Pfam" id="PF25944"/>
    </source>
</evidence>
<dbReference type="InterPro" id="IPR058624">
    <property type="entry name" value="MdtA-like_HH"/>
</dbReference>
<dbReference type="InterPro" id="IPR058627">
    <property type="entry name" value="MdtA-like_C"/>
</dbReference>
<evidence type="ECO:0000259" key="7">
    <source>
        <dbReference type="Pfam" id="PF25967"/>
    </source>
</evidence>
<dbReference type="GO" id="GO:0005886">
    <property type="term" value="C:plasma membrane"/>
    <property type="evidence" value="ECO:0007669"/>
    <property type="project" value="TreeGrafter"/>
</dbReference>
<dbReference type="AlphaFoldDB" id="A0A344PNL7"/>
<feature type="domain" description="Multidrug resistance protein MdtA-like barrel-sandwich hybrid" evidence="5">
    <location>
        <begin position="54"/>
        <end position="194"/>
    </location>
</feature>
<dbReference type="Gene3D" id="2.40.30.170">
    <property type="match status" value="1"/>
</dbReference>
<evidence type="ECO:0000259" key="4">
    <source>
        <dbReference type="Pfam" id="PF25876"/>
    </source>
</evidence>
<evidence type="ECO:0000259" key="5">
    <source>
        <dbReference type="Pfam" id="PF25917"/>
    </source>
</evidence>
<dbReference type="EMBL" id="CP030918">
    <property type="protein sequence ID" value="AXC50972.1"/>
    <property type="molecule type" value="Genomic_DNA"/>
</dbReference>
<dbReference type="GO" id="GO:0046677">
    <property type="term" value="P:response to antibiotic"/>
    <property type="evidence" value="ECO:0007669"/>
    <property type="project" value="TreeGrafter"/>
</dbReference>
<dbReference type="Pfam" id="PF25944">
    <property type="entry name" value="Beta-barrel_RND"/>
    <property type="match status" value="1"/>
</dbReference>
<dbReference type="Gene3D" id="2.40.50.100">
    <property type="match status" value="1"/>
</dbReference>
<feature type="domain" description="Multidrug resistance protein MdtA-like C-terminal permuted SH3" evidence="7">
    <location>
        <begin position="292"/>
        <end position="352"/>
    </location>
</feature>
<dbReference type="PANTHER" id="PTHR30158:SF3">
    <property type="entry name" value="MULTIDRUG EFFLUX PUMP SUBUNIT ACRA-RELATED"/>
    <property type="match status" value="1"/>
</dbReference>